<evidence type="ECO:0000313" key="4">
    <source>
        <dbReference type="Proteomes" id="UP000054911"/>
    </source>
</evidence>
<keyword evidence="2" id="KW-0812">Transmembrane</keyword>
<dbReference type="Proteomes" id="UP000054911">
    <property type="component" value="Unassembled WGS sequence"/>
</dbReference>
<proteinExistence type="predicted"/>
<feature type="transmembrane region" description="Helical" evidence="2">
    <location>
        <begin position="46"/>
        <end position="66"/>
    </location>
</feature>
<name>A0A158E5Y0_9BURK</name>
<gene>
    <name evidence="3" type="ORF">AWB80_08305</name>
</gene>
<evidence type="ECO:0000256" key="2">
    <source>
        <dbReference type="SAM" id="Phobius"/>
    </source>
</evidence>
<protein>
    <submittedName>
        <fullName evidence="3">Uncharacterized protein</fullName>
    </submittedName>
</protein>
<dbReference type="AlphaFoldDB" id="A0A158E5Y0"/>
<evidence type="ECO:0000256" key="1">
    <source>
        <dbReference type="SAM" id="MobiDB-lite"/>
    </source>
</evidence>
<dbReference type="EMBL" id="FCOE02000076">
    <property type="protein sequence ID" value="SAL02214.1"/>
    <property type="molecule type" value="Genomic_DNA"/>
</dbReference>
<comment type="caution">
    <text evidence="3">The sequence shown here is derived from an EMBL/GenBank/DDBJ whole genome shotgun (WGS) entry which is preliminary data.</text>
</comment>
<dbReference type="RefSeq" id="WP_143328273.1">
    <property type="nucleotide sequence ID" value="NZ_FCOE02000076.1"/>
</dbReference>
<accession>A0A158E5Y0</accession>
<sequence length="443" mass="50298">MSSEEHHNPWIIAVVGLVLAVVTLLLEVAPPWLGYFPRDEREPPTYLWHFLLGFIALAIFFFSLMWEQSGRMKSHFKYFNAAFLDLKDNENAIAWVGPASELLKNHFDDLMRLAEDAKVVKNTLVFYTNREAPATESRGWLTDGDGTRRFDLIEKVVSRKRKWLDIQSERGIGVMNDMIEKCWEKHSAFYVPNVTAATYPIVNMILFRGGVEDEVWFGFGLFDNYDGPVFRTVNPKVCEYFEKYFDTIEKDSRRWEAVRRQHVEGAWISVAYKGDGQIQDLATLNITLQGRALFVKAQIFEPYENSFAFVRAFRSTSSNFQVLNDRAVLDFTLVGDAEGVEGKKGGGVYNFPNLDNLNFFEGHVFSQDAQTRKVSGHKLAAEREKVVQDRSITPIRELLEQLVLNGVLRISASPFGESPFSEGADFPRGKARPIPLGPSGGAP</sequence>
<keyword evidence="2" id="KW-0472">Membrane</keyword>
<evidence type="ECO:0000313" key="3">
    <source>
        <dbReference type="EMBL" id="SAL02214.1"/>
    </source>
</evidence>
<feature type="region of interest" description="Disordered" evidence="1">
    <location>
        <begin position="418"/>
        <end position="443"/>
    </location>
</feature>
<organism evidence="3 4">
    <name type="scientific">Caballeronia pedi</name>
    <dbReference type="NCBI Taxonomy" id="1777141"/>
    <lineage>
        <taxon>Bacteria</taxon>
        <taxon>Pseudomonadati</taxon>
        <taxon>Pseudomonadota</taxon>
        <taxon>Betaproteobacteria</taxon>
        <taxon>Burkholderiales</taxon>
        <taxon>Burkholderiaceae</taxon>
        <taxon>Caballeronia</taxon>
    </lineage>
</organism>
<keyword evidence="2" id="KW-1133">Transmembrane helix</keyword>
<feature type="transmembrane region" description="Helical" evidence="2">
    <location>
        <begin position="7"/>
        <end position="26"/>
    </location>
</feature>
<keyword evidence="4" id="KW-1185">Reference proteome</keyword>
<reference evidence="3" key="1">
    <citation type="submission" date="2016-01" db="EMBL/GenBank/DDBJ databases">
        <authorList>
            <person name="Peeters C."/>
        </authorList>
    </citation>
    <scope>NUCLEOTIDE SEQUENCE [LARGE SCALE GENOMIC DNA]</scope>
    <source>
        <strain evidence="3">LMG 29323</strain>
    </source>
</reference>
<dbReference type="OrthoDB" id="9860364at2"/>